<dbReference type="Pfam" id="PF03372">
    <property type="entry name" value="Exo_endo_phos"/>
    <property type="match status" value="1"/>
</dbReference>
<dbReference type="STRING" id="515897.SAMN05421849_1949"/>
<dbReference type="AlphaFoldDB" id="A0A1R3WYT3"/>
<protein>
    <submittedName>
        <fullName evidence="2">Metal-dependent hydrolase, endonuclease/exonuclease/phosphatase family</fullName>
    </submittedName>
</protein>
<reference evidence="2 3" key="1">
    <citation type="submission" date="2017-01" db="EMBL/GenBank/DDBJ databases">
        <authorList>
            <person name="Mah S.A."/>
            <person name="Swanson W.J."/>
            <person name="Moy G.W."/>
            <person name="Vacquier V.D."/>
        </authorList>
    </citation>
    <scope>NUCLEOTIDE SEQUENCE [LARGE SCALE GENOMIC DNA]</scope>
    <source>
        <strain evidence="2 3">DSM 21219</strain>
    </source>
</reference>
<proteinExistence type="predicted"/>
<name>A0A1R3WYT3_9RHOB</name>
<dbReference type="EMBL" id="FTPS01000001">
    <property type="protein sequence ID" value="SIT83647.1"/>
    <property type="molecule type" value="Genomic_DNA"/>
</dbReference>
<dbReference type="SUPFAM" id="SSF56219">
    <property type="entry name" value="DNase I-like"/>
    <property type="match status" value="1"/>
</dbReference>
<keyword evidence="2" id="KW-0255">Endonuclease</keyword>
<feature type="domain" description="Endonuclease/exonuclease/phosphatase" evidence="1">
    <location>
        <begin position="13"/>
        <end position="227"/>
    </location>
</feature>
<dbReference type="Proteomes" id="UP000192455">
    <property type="component" value="Unassembled WGS sequence"/>
</dbReference>
<evidence type="ECO:0000259" key="1">
    <source>
        <dbReference type="Pfam" id="PF03372"/>
    </source>
</evidence>
<evidence type="ECO:0000313" key="3">
    <source>
        <dbReference type="Proteomes" id="UP000192455"/>
    </source>
</evidence>
<accession>A0A1R3WYT3</accession>
<keyword evidence="2" id="KW-0269">Exonuclease</keyword>
<dbReference type="GO" id="GO:0004527">
    <property type="term" value="F:exonuclease activity"/>
    <property type="evidence" value="ECO:0007669"/>
    <property type="project" value="UniProtKB-KW"/>
</dbReference>
<dbReference type="InterPro" id="IPR005135">
    <property type="entry name" value="Endo/exonuclease/phosphatase"/>
</dbReference>
<sequence>MMPVKRSGLLRLASYNVQKCIGLDLRRLPRRIVGVLDGLQADIVVLQEADKRLPPRPAALPPPVLAAAGWRVADFGPKGSLGWHGNAIIWREGAPLDLIEMDQIPLPGLEPRGAVRAEFDTMQGRVRVIGLHLGLITRDRYEQIRSLAAYCARLPDIPTVWAGDFNEWSRLPALDSHAPRMTFLPPLPSYPAPRPMGPLDRIALGGGLRASGHGVWGGRPARFASDHLPVWADLVLPALLQHEQGIVDAGLHP</sequence>
<keyword evidence="2" id="KW-0540">Nuclease</keyword>
<keyword evidence="2" id="KW-0378">Hydrolase</keyword>
<dbReference type="Gene3D" id="3.60.10.10">
    <property type="entry name" value="Endonuclease/exonuclease/phosphatase"/>
    <property type="match status" value="1"/>
</dbReference>
<dbReference type="GO" id="GO:0004519">
    <property type="term" value="F:endonuclease activity"/>
    <property type="evidence" value="ECO:0007669"/>
    <property type="project" value="UniProtKB-KW"/>
</dbReference>
<dbReference type="InterPro" id="IPR036691">
    <property type="entry name" value="Endo/exonu/phosph_ase_sf"/>
</dbReference>
<gene>
    <name evidence="2" type="ORF">SAMN05421849_1949</name>
</gene>
<evidence type="ECO:0000313" key="2">
    <source>
        <dbReference type="EMBL" id="SIT83647.1"/>
    </source>
</evidence>
<organism evidence="2 3">
    <name type="scientific">Pontibaca methylaminivorans</name>
    <dbReference type="NCBI Taxonomy" id="515897"/>
    <lineage>
        <taxon>Bacteria</taxon>
        <taxon>Pseudomonadati</taxon>
        <taxon>Pseudomonadota</taxon>
        <taxon>Alphaproteobacteria</taxon>
        <taxon>Rhodobacterales</taxon>
        <taxon>Roseobacteraceae</taxon>
        <taxon>Pontibaca</taxon>
    </lineage>
</organism>
<keyword evidence="3" id="KW-1185">Reference proteome</keyword>